<reference evidence="1" key="2">
    <citation type="journal article" date="2024" name="Plant">
        <title>Genomic evolution and insights into agronomic trait innovations of Sesamum species.</title>
        <authorList>
            <person name="Miao H."/>
            <person name="Wang L."/>
            <person name="Qu L."/>
            <person name="Liu H."/>
            <person name="Sun Y."/>
            <person name="Le M."/>
            <person name="Wang Q."/>
            <person name="Wei S."/>
            <person name="Zheng Y."/>
            <person name="Lin W."/>
            <person name="Duan Y."/>
            <person name="Cao H."/>
            <person name="Xiong S."/>
            <person name="Wang X."/>
            <person name="Wei L."/>
            <person name="Li C."/>
            <person name="Ma Q."/>
            <person name="Ju M."/>
            <person name="Zhao R."/>
            <person name="Li G."/>
            <person name="Mu C."/>
            <person name="Tian Q."/>
            <person name="Mei H."/>
            <person name="Zhang T."/>
            <person name="Gao T."/>
            <person name="Zhang H."/>
        </authorList>
    </citation>
    <scope>NUCLEOTIDE SEQUENCE</scope>
    <source>
        <strain evidence="1">KEN1</strain>
    </source>
</reference>
<comment type="caution">
    <text evidence="1">The sequence shown here is derived from an EMBL/GenBank/DDBJ whole genome shotgun (WGS) entry which is preliminary data.</text>
</comment>
<gene>
    <name evidence="1" type="ORF">Slati_2478700</name>
</gene>
<dbReference type="AlphaFoldDB" id="A0AAW2WE54"/>
<protein>
    <submittedName>
        <fullName evidence="1">Uncharacterized protein</fullName>
    </submittedName>
</protein>
<proteinExistence type="predicted"/>
<accession>A0AAW2WE54</accession>
<dbReference type="EMBL" id="JACGWN010000008">
    <property type="protein sequence ID" value="KAL0439957.1"/>
    <property type="molecule type" value="Genomic_DNA"/>
</dbReference>
<evidence type="ECO:0000313" key="1">
    <source>
        <dbReference type="EMBL" id="KAL0439957.1"/>
    </source>
</evidence>
<name>A0AAW2WE54_9LAMI</name>
<reference evidence="1" key="1">
    <citation type="submission" date="2020-06" db="EMBL/GenBank/DDBJ databases">
        <authorList>
            <person name="Li T."/>
            <person name="Hu X."/>
            <person name="Zhang T."/>
            <person name="Song X."/>
            <person name="Zhang H."/>
            <person name="Dai N."/>
            <person name="Sheng W."/>
            <person name="Hou X."/>
            <person name="Wei L."/>
        </authorList>
    </citation>
    <scope>NUCLEOTIDE SEQUENCE</scope>
    <source>
        <strain evidence="1">KEN1</strain>
        <tissue evidence="1">Leaf</tissue>
    </source>
</reference>
<sequence length="75" mass="8107">MKYDNVSCFTSRRGDICDANSVDGSGLTLSNMIRLESSGSCEEARPNIFGNLMGENGTEYLPQGALHYVNRKSGA</sequence>
<organism evidence="1">
    <name type="scientific">Sesamum latifolium</name>
    <dbReference type="NCBI Taxonomy" id="2727402"/>
    <lineage>
        <taxon>Eukaryota</taxon>
        <taxon>Viridiplantae</taxon>
        <taxon>Streptophyta</taxon>
        <taxon>Embryophyta</taxon>
        <taxon>Tracheophyta</taxon>
        <taxon>Spermatophyta</taxon>
        <taxon>Magnoliopsida</taxon>
        <taxon>eudicotyledons</taxon>
        <taxon>Gunneridae</taxon>
        <taxon>Pentapetalae</taxon>
        <taxon>asterids</taxon>
        <taxon>lamiids</taxon>
        <taxon>Lamiales</taxon>
        <taxon>Pedaliaceae</taxon>
        <taxon>Sesamum</taxon>
    </lineage>
</organism>